<keyword evidence="2" id="KW-1185">Reference proteome</keyword>
<protein>
    <submittedName>
        <fullName evidence="1">Uncharacterized protein</fullName>
    </submittedName>
</protein>
<dbReference type="AlphaFoldDB" id="A0A1G9MPM8"/>
<gene>
    <name evidence="1" type="ORF">SAMN05216298_5108</name>
</gene>
<sequence length="38" mass="4248">MEVLAALASLDFDLFLLYTLHDDRTKAYTYRGGGLPEA</sequence>
<dbReference type="Proteomes" id="UP000198662">
    <property type="component" value="Unassembled WGS sequence"/>
</dbReference>
<evidence type="ECO:0000313" key="2">
    <source>
        <dbReference type="Proteomes" id="UP000198662"/>
    </source>
</evidence>
<evidence type="ECO:0000313" key="1">
    <source>
        <dbReference type="EMBL" id="SDL76218.1"/>
    </source>
</evidence>
<reference evidence="2" key="1">
    <citation type="submission" date="2016-10" db="EMBL/GenBank/DDBJ databases">
        <authorList>
            <person name="Varghese N."/>
            <person name="Submissions S."/>
        </authorList>
    </citation>
    <scope>NUCLEOTIDE SEQUENCE [LARGE SCALE GENOMIC DNA]</scope>
    <source>
        <strain evidence="2">CGMCC 4.3147</strain>
    </source>
</reference>
<organism evidence="1 2">
    <name type="scientific">Glycomyces sambucus</name>
    <dbReference type="NCBI Taxonomy" id="380244"/>
    <lineage>
        <taxon>Bacteria</taxon>
        <taxon>Bacillati</taxon>
        <taxon>Actinomycetota</taxon>
        <taxon>Actinomycetes</taxon>
        <taxon>Glycomycetales</taxon>
        <taxon>Glycomycetaceae</taxon>
        <taxon>Glycomyces</taxon>
    </lineage>
</organism>
<accession>A0A1G9MPM8</accession>
<dbReference type="EMBL" id="FNGF01000009">
    <property type="protein sequence ID" value="SDL76218.1"/>
    <property type="molecule type" value="Genomic_DNA"/>
</dbReference>
<name>A0A1G9MPM8_9ACTN</name>
<proteinExistence type="predicted"/>